<evidence type="ECO:0000313" key="1">
    <source>
        <dbReference type="EMBL" id="GAA1686046.1"/>
    </source>
</evidence>
<dbReference type="PROSITE" id="PS51318">
    <property type="entry name" value="TAT"/>
    <property type="match status" value="1"/>
</dbReference>
<protein>
    <submittedName>
        <fullName evidence="1">Extracellular solute-binding protein</fullName>
    </submittedName>
</protein>
<sequence>MSLQEHLGGAPVSRRSLLAGGLGLGGALAVGGLAGCGGGSGSASQTITVGSSASDAVPKKATAGIMKAFSDKNGATVKINTVDHNTFQEQINNYLQGRPDDVITWFAGYRMRFFAKKGLLGDISDVWTQVGSQFSSAMKKASTGEDGKQYFIPLDNYAWAVFYRKSVFQQHGYEVPKTWDQYVALSAKMQKDNLPVAFADQDGWPAFGTFDYLNMRVNGYDFHVSLMAGKEAWDSPKVAKVFDTWKQILPYYQTGALGRTWQEGAQGLLQKKTGMYLLGGFVSQQFTNKEDLDDLDFFPFPEIDSTVGTDAVEAPIDGYMMAKRPKNEAGAKKLLTYLSSAAAEEGYLKVDPSNIAVNNGASSAGYNALQKKQQVLIAQAKSISQFLDRDADPTFASTVAIPSFQDFLKNPNNIASTLKKMEAQKKSIYSE</sequence>
<dbReference type="RefSeq" id="WP_344311683.1">
    <property type="nucleotide sequence ID" value="NZ_BAAANY010000014.1"/>
</dbReference>
<keyword evidence="2" id="KW-1185">Reference proteome</keyword>
<dbReference type="InterPro" id="IPR006059">
    <property type="entry name" value="SBP"/>
</dbReference>
<accession>A0ABN2HE45</accession>
<dbReference type="Proteomes" id="UP001500618">
    <property type="component" value="Unassembled WGS sequence"/>
</dbReference>
<gene>
    <name evidence="1" type="ORF">GCM10009765_39210</name>
</gene>
<dbReference type="Gene3D" id="3.40.190.10">
    <property type="entry name" value="Periplasmic binding protein-like II"/>
    <property type="match status" value="2"/>
</dbReference>
<dbReference type="PANTHER" id="PTHR43649">
    <property type="entry name" value="ARABINOSE-BINDING PROTEIN-RELATED"/>
    <property type="match status" value="1"/>
</dbReference>
<evidence type="ECO:0000313" key="2">
    <source>
        <dbReference type="Proteomes" id="UP001500618"/>
    </source>
</evidence>
<dbReference type="Pfam" id="PF13416">
    <property type="entry name" value="SBP_bac_8"/>
    <property type="match status" value="1"/>
</dbReference>
<dbReference type="InterPro" id="IPR006311">
    <property type="entry name" value="TAT_signal"/>
</dbReference>
<comment type="caution">
    <text evidence="1">The sequence shown here is derived from an EMBL/GenBank/DDBJ whole genome shotgun (WGS) entry which is preliminary data.</text>
</comment>
<organism evidence="1 2">
    <name type="scientific">Fodinicola feengrottensis</name>
    <dbReference type="NCBI Taxonomy" id="435914"/>
    <lineage>
        <taxon>Bacteria</taxon>
        <taxon>Bacillati</taxon>
        <taxon>Actinomycetota</taxon>
        <taxon>Actinomycetes</taxon>
        <taxon>Mycobacteriales</taxon>
        <taxon>Fodinicola</taxon>
    </lineage>
</organism>
<dbReference type="InterPro" id="IPR050490">
    <property type="entry name" value="Bact_solute-bd_prot1"/>
</dbReference>
<name>A0ABN2HE45_9ACTN</name>
<dbReference type="SUPFAM" id="SSF53850">
    <property type="entry name" value="Periplasmic binding protein-like II"/>
    <property type="match status" value="1"/>
</dbReference>
<reference evidence="1 2" key="1">
    <citation type="journal article" date="2019" name="Int. J. Syst. Evol. Microbiol.">
        <title>The Global Catalogue of Microorganisms (GCM) 10K type strain sequencing project: providing services to taxonomists for standard genome sequencing and annotation.</title>
        <authorList>
            <consortium name="The Broad Institute Genomics Platform"/>
            <consortium name="The Broad Institute Genome Sequencing Center for Infectious Disease"/>
            <person name="Wu L."/>
            <person name="Ma J."/>
        </authorList>
    </citation>
    <scope>NUCLEOTIDE SEQUENCE [LARGE SCALE GENOMIC DNA]</scope>
    <source>
        <strain evidence="1 2">JCM 14718</strain>
    </source>
</reference>
<proteinExistence type="predicted"/>
<dbReference type="EMBL" id="BAAANY010000014">
    <property type="protein sequence ID" value="GAA1686046.1"/>
    <property type="molecule type" value="Genomic_DNA"/>
</dbReference>